<evidence type="ECO:0000313" key="3">
    <source>
        <dbReference type="EMBL" id="OBT94605.1"/>
    </source>
</evidence>
<keyword evidence="4" id="KW-1185">Reference proteome</keyword>
<dbReference type="OrthoDB" id="3433692at2759"/>
<dbReference type="STRING" id="342668.A0A1B8GFJ6"/>
<name>A0A1B8GFJ6_9PEZI</name>
<protein>
    <submittedName>
        <fullName evidence="3">Uncharacterized protein</fullName>
    </submittedName>
</protein>
<dbReference type="Pfam" id="PF25324">
    <property type="entry name" value="DUF7881"/>
    <property type="match status" value="1"/>
</dbReference>
<feature type="domain" description="DUF7881" evidence="2">
    <location>
        <begin position="14"/>
        <end position="85"/>
    </location>
</feature>
<proteinExistence type="predicted"/>
<dbReference type="EMBL" id="KV460242">
    <property type="protein sequence ID" value="OBT94605.1"/>
    <property type="molecule type" value="Genomic_DNA"/>
</dbReference>
<evidence type="ECO:0000259" key="1">
    <source>
        <dbReference type="Pfam" id="PF13391"/>
    </source>
</evidence>
<evidence type="ECO:0000259" key="2">
    <source>
        <dbReference type="Pfam" id="PF25324"/>
    </source>
</evidence>
<sequence length="306" mass="34694">MPRELDIPTPSSPRNVHIYDDDGQVIGGLWQNGCIINSMFYEMCRVFITNEEFTLFRLTKDGSTGAKLFPNRNALRDGSYVVLSANGSPIPVEITPDSAQRRITIKGQSMKLNSRTKSFHDRVIARDDQCVISGTQHPKDEAPTSFSTCHIFPFARERTWVEKGMARFITDEEHPARENDTKIHSVQNGLLLRDHIHSSFDAYALTVNVDEGYKVVCLTRDHVNVDGRRLALCCRDPQNPLRVPDELLRWHHREAILASMKGAGEKPWDMHYSEGGDIMQEIREGPDAVERMEAELFTRLGPGEFG</sequence>
<feature type="domain" description="HNH nuclease" evidence="1">
    <location>
        <begin position="130"/>
        <end position="208"/>
    </location>
</feature>
<organism evidence="3 4">
    <name type="scientific">Pseudogymnoascus verrucosus</name>
    <dbReference type="NCBI Taxonomy" id="342668"/>
    <lineage>
        <taxon>Eukaryota</taxon>
        <taxon>Fungi</taxon>
        <taxon>Dikarya</taxon>
        <taxon>Ascomycota</taxon>
        <taxon>Pezizomycotina</taxon>
        <taxon>Leotiomycetes</taxon>
        <taxon>Thelebolales</taxon>
        <taxon>Thelebolaceae</taxon>
        <taxon>Pseudogymnoascus</taxon>
    </lineage>
</organism>
<accession>A0A1B8GFJ6</accession>
<dbReference type="InterPro" id="IPR057203">
    <property type="entry name" value="DUF7881"/>
</dbReference>
<reference evidence="4" key="2">
    <citation type="journal article" date="2018" name="Nat. Commun.">
        <title>Extreme sensitivity to ultraviolet light in the fungal pathogen causing white-nose syndrome of bats.</title>
        <authorList>
            <person name="Palmer J.M."/>
            <person name="Drees K.P."/>
            <person name="Foster J.T."/>
            <person name="Lindner D.L."/>
        </authorList>
    </citation>
    <scope>NUCLEOTIDE SEQUENCE [LARGE SCALE GENOMIC DNA]</scope>
    <source>
        <strain evidence="4">UAMH 10579</strain>
    </source>
</reference>
<dbReference type="Proteomes" id="UP000091956">
    <property type="component" value="Unassembled WGS sequence"/>
</dbReference>
<evidence type="ECO:0000313" key="4">
    <source>
        <dbReference type="Proteomes" id="UP000091956"/>
    </source>
</evidence>
<reference evidence="3 4" key="1">
    <citation type="submission" date="2016-03" db="EMBL/GenBank/DDBJ databases">
        <title>Comparative genomics of Pseudogymnoascus destructans, the fungus causing white-nose syndrome of bats.</title>
        <authorList>
            <person name="Palmer J.M."/>
            <person name="Drees K.P."/>
            <person name="Foster J.T."/>
            <person name="Lindner D.L."/>
        </authorList>
    </citation>
    <scope>NUCLEOTIDE SEQUENCE [LARGE SCALE GENOMIC DNA]</scope>
    <source>
        <strain evidence="3 4">UAMH 10579</strain>
    </source>
</reference>
<dbReference type="GeneID" id="28841330"/>
<dbReference type="Pfam" id="PF13391">
    <property type="entry name" value="HNH_2"/>
    <property type="match status" value="1"/>
</dbReference>
<gene>
    <name evidence="3" type="ORF">VE01_07944</name>
</gene>
<dbReference type="InterPro" id="IPR003615">
    <property type="entry name" value="HNH_nuc"/>
</dbReference>
<dbReference type="RefSeq" id="XP_018128338.1">
    <property type="nucleotide sequence ID" value="XM_018277373.2"/>
</dbReference>
<dbReference type="AlphaFoldDB" id="A0A1B8GFJ6"/>